<comment type="similarity">
    <text evidence="1">Belongs to the bacterial sugar transferase family.</text>
</comment>
<keyword evidence="2" id="KW-0812">Transmembrane</keyword>
<keyword evidence="2" id="KW-1133">Transmembrane helix</keyword>
<dbReference type="InterPro" id="IPR003362">
    <property type="entry name" value="Bact_transf"/>
</dbReference>
<feature type="transmembrane region" description="Helical" evidence="2">
    <location>
        <begin position="284"/>
        <end position="303"/>
    </location>
</feature>
<dbReference type="GO" id="GO:0016780">
    <property type="term" value="F:phosphotransferase activity, for other substituted phosphate groups"/>
    <property type="evidence" value="ECO:0007669"/>
    <property type="project" value="TreeGrafter"/>
</dbReference>
<evidence type="ECO:0000259" key="3">
    <source>
        <dbReference type="Pfam" id="PF02397"/>
    </source>
</evidence>
<feature type="transmembrane region" description="Helical" evidence="2">
    <location>
        <begin position="343"/>
        <end position="362"/>
    </location>
</feature>
<dbReference type="EMBL" id="AP012029">
    <property type="protein sequence ID" value="BAJ63734.1"/>
    <property type="molecule type" value="Genomic_DNA"/>
</dbReference>
<sequence length="556" mass="63221">MTETVIRGSVLYSHTSRHPIWTWMDNFLRRCMDIFLSLMGLIFLSPFFLFIAFLIKKDSPGPVFYRGPRVGKNGKIFRILKFRTMYEDPQSYAGLPVTARGDRRVTPFGRWLRDTKINELPQLWNVLVGDMSLVGPRPEDPELVKSWDPEVREQLLSVRPGVTSPASVLYRDEESLLQSGSVLEIYFQDILPSKLRLDQLYLRYRTVFTDLDVIFWTLVALLPRLRAVKIPTHLLYWGPISRLFSRVLNWSAIDFLVSLVSIWVVGVGWRLLGGPLNLGWGNALILSFAMAFCFTLVNSLFGLTQVSWSKAPPSAVFELLASAGISLVILASLSMIGGINTNFPLGLLFVSGGLAWSGFTAVRYRERLITGFASRWMRLTKPRALGERVLIVGAGELGEMAKWFFERGELQRAYQVVGFVDDDPRKVEMSVQGKKVLATTESIPELVQRLDIGLIIFAIQQILPEQRQRILNICRKTTARLLIFPDLMSAVWDFIRRENTPVGWTKKFVQTDMLSIHKKITEIDSLLERGNVAEARSQLAQLQRNIAEEEHGTEPL</sequence>
<dbReference type="STRING" id="926569.ANT_17080"/>
<dbReference type="Proteomes" id="UP000008922">
    <property type="component" value="Chromosome"/>
</dbReference>
<evidence type="ECO:0000256" key="1">
    <source>
        <dbReference type="ARBA" id="ARBA00006464"/>
    </source>
</evidence>
<evidence type="ECO:0000256" key="2">
    <source>
        <dbReference type="SAM" id="Phobius"/>
    </source>
</evidence>
<dbReference type="PANTHER" id="PTHR30576:SF20">
    <property type="entry name" value="QUINOVOSAMINEPHOSPHOTRANSFERAE-RELATED"/>
    <property type="match status" value="1"/>
</dbReference>
<gene>
    <name evidence="4" type="ordered locus">ANT_17080</name>
</gene>
<dbReference type="PANTHER" id="PTHR30576">
    <property type="entry name" value="COLANIC BIOSYNTHESIS UDP-GLUCOSE LIPID CARRIER TRANSFERASE"/>
    <property type="match status" value="1"/>
</dbReference>
<dbReference type="Pfam" id="PF02397">
    <property type="entry name" value="Bac_transf"/>
    <property type="match status" value="1"/>
</dbReference>
<name>E8N5M0_ANATU</name>
<dbReference type="InParanoid" id="E8N5M0"/>
<dbReference type="eggNOG" id="COG1086">
    <property type="taxonomic scope" value="Bacteria"/>
</dbReference>
<dbReference type="eggNOG" id="COG2148">
    <property type="taxonomic scope" value="Bacteria"/>
</dbReference>
<organism evidence="4 5">
    <name type="scientific">Anaerolinea thermophila (strain DSM 14523 / JCM 11388 / NBRC 100420 / UNI-1)</name>
    <dbReference type="NCBI Taxonomy" id="926569"/>
    <lineage>
        <taxon>Bacteria</taxon>
        <taxon>Bacillati</taxon>
        <taxon>Chloroflexota</taxon>
        <taxon>Anaerolineae</taxon>
        <taxon>Anaerolineales</taxon>
        <taxon>Anaerolineaceae</taxon>
        <taxon>Anaerolinea</taxon>
    </lineage>
</organism>
<dbReference type="SUPFAM" id="SSF51735">
    <property type="entry name" value="NAD(P)-binding Rossmann-fold domains"/>
    <property type="match status" value="1"/>
</dbReference>
<dbReference type="OrthoDB" id="9808602at2"/>
<feature type="domain" description="Bacterial sugar transferase" evidence="3">
    <location>
        <begin position="29"/>
        <end position="222"/>
    </location>
</feature>
<dbReference type="AlphaFoldDB" id="E8N5M0"/>
<reference evidence="4 5" key="1">
    <citation type="submission" date="2010-12" db="EMBL/GenBank/DDBJ databases">
        <title>Whole genome sequence of Anaerolinea thermophila UNI-1.</title>
        <authorList>
            <person name="Narita-Yamada S."/>
            <person name="Kishi E."/>
            <person name="Watanabe Y."/>
            <person name="Takasaki K."/>
            <person name="Ankai A."/>
            <person name="Oguchi A."/>
            <person name="Fukui S."/>
            <person name="Takahashi M."/>
            <person name="Yashiro I."/>
            <person name="Hosoyama A."/>
            <person name="Sekiguchi Y."/>
            <person name="Hanada S."/>
            <person name="Fujita N."/>
        </authorList>
    </citation>
    <scope>NUCLEOTIDE SEQUENCE [LARGE SCALE GENOMIC DNA]</scope>
    <source>
        <strain evidence="5">DSM 14523 / JCM 11388 / NBRC 100420 / UNI-1</strain>
    </source>
</reference>
<dbReference type="InterPro" id="IPR036291">
    <property type="entry name" value="NAD(P)-bd_dom_sf"/>
</dbReference>
<proteinExistence type="inferred from homology"/>
<evidence type="ECO:0000313" key="4">
    <source>
        <dbReference type="EMBL" id="BAJ63734.1"/>
    </source>
</evidence>
<dbReference type="Gene3D" id="3.40.50.720">
    <property type="entry name" value="NAD(P)-binding Rossmann-like Domain"/>
    <property type="match status" value="1"/>
</dbReference>
<feature type="transmembrane region" description="Helical" evidence="2">
    <location>
        <begin position="34"/>
        <end position="55"/>
    </location>
</feature>
<accession>E8N5M0</accession>
<keyword evidence="2" id="KW-0472">Membrane</keyword>
<keyword evidence="5" id="KW-1185">Reference proteome</keyword>
<protein>
    <submittedName>
        <fullName evidence="4">Glycosyltransferase</fullName>
    </submittedName>
</protein>
<feature type="transmembrane region" description="Helical" evidence="2">
    <location>
        <begin position="252"/>
        <end position="272"/>
    </location>
</feature>
<evidence type="ECO:0000313" key="5">
    <source>
        <dbReference type="Proteomes" id="UP000008922"/>
    </source>
</evidence>
<feature type="transmembrane region" description="Helical" evidence="2">
    <location>
        <begin position="315"/>
        <end position="337"/>
    </location>
</feature>
<dbReference type="HOGENOM" id="CLU_512782_0_0_0"/>
<dbReference type="KEGG" id="atm:ANT_17080"/>